<evidence type="ECO:0000313" key="3">
    <source>
        <dbReference type="EMBL" id="MCA6077276.1"/>
    </source>
</evidence>
<dbReference type="Pfam" id="PF14026">
    <property type="entry name" value="SCO4226-like"/>
    <property type="match status" value="1"/>
</dbReference>
<evidence type="ECO:0000313" key="2">
    <source>
        <dbReference type="EMBL" id="MCA6076148.1"/>
    </source>
</evidence>
<comment type="caution">
    <text evidence="2">The sequence shown here is derived from an EMBL/GenBank/DDBJ whole genome shotgun (WGS) entry which is preliminary data.</text>
</comment>
<gene>
    <name evidence="1" type="ORF">LDX50_08825</name>
    <name evidence="2" type="ORF">LDX50_14795</name>
    <name evidence="3" type="ORF">LDX50_20515</name>
</gene>
<evidence type="ECO:0000313" key="4">
    <source>
        <dbReference type="Proteomes" id="UP001139409"/>
    </source>
</evidence>
<proteinExistence type="predicted"/>
<organism evidence="2 4">
    <name type="scientific">Fulvivirga sedimenti</name>
    <dbReference type="NCBI Taxonomy" id="2879465"/>
    <lineage>
        <taxon>Bacteria</taxon>
        <taxon>Pseudomonadati</taxon>
        <taxon>Bacteroidota</taxon>
        <taxon>Cytophagia</taxon>
        <taxon>Cytophagales</taxon>
        <taxon>Fulvivirgaceae</taxon>
        <taxon>Fulvivirga</taxon>
    </lineage>
</organism>
<dbReference type="AlphaFoldDB" id="A0A9X1HSH5"/>
<dbReference type="Gene3D" id="3.30.70.3090">
    <property type="entry name" value="ORF SCO4226, nickel-binding ferredoxin-like monomer"/>
    <property type="match status" value="1"/>
</dbReference>
<dbReference type="EMBL" id="JAIXNE010000003">
    <property type="protein sequence ID" value="MCA6076148.1"/>
    <property type="molecule type" value="Genomic_DNA"/>
</dbReference>
<dbReference type="RefSeq" id="WP_225698079.1">
    <property type="nucleotide sequence ID" value="NZ_JAIXNE010000002.1"/>
</dbReference>
<dbReference type="InterPro" id="IPR025336">
    <property type="entry name" value="SCO4226-like"/>
</dbReference>
<name>A0A9X1HSH5_9BACT</name>
<accession>A0A9X1HSH5</accession>
<dbReference type="EMBL" id="JAIXNE010000002">
    <property type="protein sequence ID" value="MCA6074971.1"/>
    <property type="molecule type" value="Genomic_DNA"/>
</dbReference>
<keyword evidence="4" id="KW-1185">Reference proteome</keyword>
<protein>
    <submittedName>
        <fullName evidence="2">DUF4242 domain-containing protein</fullName>
    </submittedName>
</protein>
<evidence type="ECO:0000313" key="1">
    <source>
        <dbReference type="EMBL" id="MCA6074971.1"/>
    </source>
</evidence>
<reference evidence="2" key="1">
    <citation type="submission" date="2021-09" db="EMBL/GenBank/DDBJ databases">
        <title>Fulvivirga sp. isolated from coastal sediment.</title>
        <authorList>
            <person name="Yu H."/>
        </authorList>
    </citation>
    <scope>NUCLEOTIDE SEQUENCE</scope>
    <source>
        <strain evidence="2">1062</strain>
    </source>
</reference>
<dbReference type="EMBL" id="JAIXNE010000004">
    <property type="protein sequence ID" value="MCA6077276.1"/>
    <property type="molecule type" value="Genomic_DNA"/>
</dbReference>
<sequence length="92" mass="10163">MPKFLIERDIPNVGSLSAEEMRAVSQTSCNTLQHLGPSVQWVQSFVTDNKVYCVYIAPNAEMIRKHSEHSGIPAHKISQISGIIDPTTAELV</sequence>
<dbReference type="Proteomes" id="UP001139409">
    <property type="component" value="Unassembled WGS sequence"/>
</dbReference>
<dbReference type="InterPro" id="IPR042557">
    <property type="entry name" value="SCO4226"/>
</dbReference>